<dbReference type="Proteomes" id="UP000234331">
    <property type="component" value="Unassembled WGS sequence"/>
</dbReference>
<dbReference type="Pfam" id="PF13439">
    <property type="entry name" value="Glyco_transf_4"/>
    <property type="match status" value="1"/>
</dbReference>
<evidence type="ECO:0000259" key="3">
    <source>
        <dbReference type="Pfam" id="PF00534"/>
    </source>
</evidence>
<organism evidence="5 6">
    <name type="scientific">Frankia canadensis</name>
    <dbReference type="NCBI Taxonomy" id="1836972"/>
    <lineage>
        <taxon>Bacteria</taxon>
        <taxon>Bacillati</taxon>
        <taxon>Actinomycetota</taxon>
        <taxon>Actinomycetes</taxon>
        <taxon>Frankiales</taxon>
        <taxon>Frankiaceae</taxon>
        <taxon>Frankia</taxon>
    </lineage>
</organism>
<accession>A0A2I2KTH0</accession>
<keyword evidence="1" id="KW-0328">Glycosyltransferase</keyword>
<dbReference type="SUPFAM" id="SSF53756">
    <property type="entry name" value="UDP-Glycosyltransferase/glycogen phosphorylase"/>
    <property type="match status" value="1"/>
</dbReference>
<gene>
    <name evidence="5" type="ORF">FRACA_2910005</name>
</gene>
<feature type="domain" description="Glycosyltransferase subfamily 4-like N-terminal" evidence="4">
    <location>
        <begin position="93"/>
        <end position="202"/>
    </location>
</feature>
<keyword evidence="2 5" id="KW-0808">Transferase</keyword>
<evidence type="ECO:0000256" key="1">
    <source>
        <dbReference type="ARBA" id="ARBA00022676"/>
    </source>
</evidence>
<dbReference type="PANTHER" id="PTHR12526:SF595">
    <property type="entry name" value="BLL5217 PROTEIN"/>
    <property type="match status" value="1"/>
</dbReference>
<dbReference type="PANTHER" id="PTHR12526">
    <property type="entry name" value="GLYCOSYLTRANSFERASE"/>
    <property type="match status" value="1"/>
</dbReference>
<dbReference type="AlphaFoldDB" id="A0A2I2KTH0"/>
<evidence type="ECO:0000259" key="4">
    <source>
        <dbReference type="Pfam" id="PF13439"/>
    </source>
</evidence>
<name>A0A2I2KTH0_9ACTN</name>
<evidence type="ECO:0000313" key="5">
    <source>
        <dbReference type="EMBL" id="SNQ48939.1"/>
    </source>
</evidence>
<dbReference type="GO" id="GO:0016757">
    <property type="term" value="F:glycosyltransferase activity"/>
    <property type="evidence" value="ECO:0007669"/>
    <property type="project" value="UniProtKB-KW"/>
</dbReference>
<dbReference type="InterPro" id="IPR001296">
    <property type="entry name" value="Glyco_trans_1"/>
</dbReference>
<reference evidence="5 6" key="1">
    <citation type="submission" date="2017-06" db="EMBL/GenBank/DDBJ databases">
        <authorList>
            <person name="Kim H.J."/>
            <person name="Triplett B.A."/>
        </authorList>
    </citation>
    <scope>NUCLEOTIDE SEQUENCE [LARGE SCALE GENOMIC DNA]</scope>
    <source>
        <strain evidence="5">FRACA_ARgP5</strain>
    </source>
</reference>
<dbReference type="EMBL" id="FZMO01000214">
    <property type="protein sequence ID" value="SNQ48939.1"/>
    <property type="molecule type" value="Genomic_DNA"/>
</dbReference>
<evidence type="ECO:0000313" key="6">
    <source>
        <dbReference type="Proteomes" id="UP000234331"/>
    </source>
</evidence>
<feature type="domain" description="Glycosyl transferase family 1" evidence="3">
    <location>
        <begin position="235"/>
        <end position="364"/>
    </location>
</feature>
<proteinExistence type="predicted"/>
<sequence>MVSAGVIAGVWLLGLIVVLRGTTPAERPRITAAYGRAGRAHTARGRSVETLGFEAVEHGDRQGDEEGGVKVAMLAPVAWRTPPRHYGPWEQIASHLAEGLLARGVDVTLFATLDSRTAGKLDGVCPHGYAEDPALDGRVWEALHVSHALARSGEFDLVHSHLDWLPLAFAAHVRAPMVTTVHGFSDPRILPAYSRAASAYVSISDADRSPELDYVATVHHGIDLAALPFSAAGGEDLVVLGRIHPDKGTAAAIEIARMAGRRLVICGIIQDEHYFAEQVLPHVDGDAVSYLGPVGPSRRAEVLGCAAALLHPIAFDEPFGLAVVEAMACGTPVVTYPRGAMPEIVDEGVTGFLVDGPAAAAAAVDRAAGLDRAACRAMASRRFSTARMVTDYLAVYGRILG</sequence>
<evidence type="ECO:0000256" key="2">
    <source>
        <dbReference type="ARBA" id="ARBA00022679"/>
    </source>
</evidence>
<dbReference type="InterPro" id="IPR028098">
    <property type="entry name" value="Glyco_trans_4-like_N"/>
</dbReference>
<keyword evidence="6" id="KW-1185">Reference proteome</keyword>
<dbReference type="Pfam" id="PF00534">
    <property type="entry name" value="Glycos_transf_1"/>
    <property type="match status" value="1"/>
</dbReference>
<protein>
    <submittedName>
        <fullName evidence="5">Glycosyl transferase</fullName>
    </submittedName>
</protein>
<dbReference type="Gene3D" id="3.40.50.2000">
    <property type="entry name" value="Glycogen Phosphorylase B"/>
    <property type="match status" value="2"/>
</dbReference>
<dbReference type="CDD" id="cd03802">
    <property type="entry name" value="GT4_AviGT4-like"/>
    <property type="match status" value="1"/>
</dbReference>